<organism evidence="2 3">
    <name type="scientific">Plasmodium falciparum IGH-CR14</name>
    <dbReference type="NCBI Taxonomy" id="580059"/>
    <lineage>
        <taxon>Eukaryota</taxon>
        <taxon>Sar</taxon>
        <taxon>Alveolata</taxon>
        <taxon>Apicomplexa</taxon>
        <taxon>Aconoidasida</taxon>
        <taxon>Haemosporida</taxon>
        <taxon>Plasmodiidae</taxon>
        <taxon>Plasmodium</taxon>
        <taxon>Plasmodium (Laverania)</taxon>
    </lineage>
</organism>
<protein>
    <submittedName>
        <fullName evidence="2">Erythrocyte membrane protein 1</fullName>
    </submittedName>
</protein>
<reference evidence="3" key="1">
    <citation type="submission" date="2015-07" db="EMBL/GenBank/DDBJ databases">
        <title>Annotation of Plasmodium falciparum IGH-CR14.</title>
        <authorList>
            <consortium name="The Broad Institute Genome Sequencing Platform"/>
            <person name="Volkman S.K."/>
            <person name="Neafsey D.E."/>
            <person name="Dash A.P."/>
            <person name="Chitnis C.E."/>
            <person name="Hartl D.L."/>
            <person name="Young S.K."/>
            <person name="Zeng Q."/>
            <person name="Koehrsen M."/>
            <person name="Alvarado L."/>
            <person name="Berlin A."/>
            <person name="Borenstein D."/>
            <person name="Chapman S.B."/>
            <person name="Chen Z."/>
            <person name="Engels R."/>
            <person name="Freedman E."/>
            <person name="Gellesch M."/>
            <person name="Goldberg J."/>
            <person name="Griggs A."/>
            <person name="Gujja S."/>
            <person name="Heilman E.R."/>
            <person name="Heiman D.I."/>
            <person name="Howarth C."/>
            <person name="Jen D."/>
            <person name="Larson L."/>
            <person name="Mehta T."/>
            <person name="Neiman D."/>
            <person name="Park D."/>
            <person name="Pearson M."/>
            <person name="Roberts A."/>
            <person name="Saif S."/>
            <person name="Shea T."/>
            <person name="Shenoy N."/>
            <person name="Sisk P."/>
            <person name="Stolte C."/>
            <person name="Sykes S."/>
            <person name="Walk T."/>
            <person name="White J."/>
            <person name="Yandava C."/>
            <person name="Haas B."/>
            <person name="Henn M.R."/>
            <person name="Nusbaum C."/>
            <person name="Birren B."/>
        </authorList>
    </citation>
    <scope>NUCLEOTIDE SEQUENCE [LARGE SCALE GENOMIC DNA]</scope>
    <source>
        <strain evidence="3">IGH-CR14</strain>
    </source>
</reference>
<evidence type="ECO:0000313" key="3">
    <source>
        <dbReference type="Proteomes" id="UP000054562"/>
    </source>
</evidence>
<dbReference type="Pfam" id="PF15445">
    <property type="entry name" value="ATS"/>
    <property type="match status" value="1"/>
</dbReference>
<dbReference type="EMBL" id="GG664978">
    <property type="protein sequence ID" value="KNG74258.1"/>
    <property type="molecule type" value="Genomic_DNA"/>
</dbReference>
<dbReference type="AlphaFoldDB" id="A0A0L1I501"/>
<proteinExistence type="predicted"/>
<dbReference type="Proteomes" id="UP000054562">
    <property type="component" value="Unassembled WGS sequence"/>
</dbReference>
<reference evidence="3" key="2">
    <citation type="submission" date="2015-07" db="EMBL/GenBank/DDBJ databases">
        <title>The genome sequence of Plasmodium falciparum IGH-CR14.</title>
        <authorList>
            <consortium name="The Broad Institute Genome Sequencing Platform"/>
            <person name="Volkman S.K."/>
            <person name="Neafsey D.E."/>
            <person name="Dash A.P."/>
            <person name="Chitnis C.E."/>
            <person name="Hartl D.L."/>
            <person name="Young S.K."/>
            <person name="Kodira C.D."/>
            <person name="Zeng Q."/>
            <person name="Koehrsen M."/>
            <person name="Godfrey P."/>
            <person name="Alvarado L."/>
            <person name="Berlin A."/>
            <person name="Borenstein D."/>
            <person name="Chen Z."/>
            <person name="Engels R."/>
            <person name="Freedman E."/>
            <person name="Gellesch M."/>
            <person name="Goldberg J."/>
            <person name="Griggs A."/>
            <person name="Gujja S."/>
            <person name="Heiman D."/>
            <person name="Hepburn T."/>
            <person name="Howarth C."/>
            <person name="Jen D."/>
            <person name="Larson L."/>
            <person name="Lewis B."/>
            <person name="Mehta T."/>
            <person name="Park D."/>
            <person name="Pearson M."/>
            <person name="Roberts A."/>
            <person name="Saif S."/>
            <person name="Shea T."/>
            <person name="Shenoy N."/>
            <person name="Sisk P."/>
            <person name="Stolte C."/>
            <person name="Sykes S."/>
            <person name="Walk T."/>
            <person name="White J."/>
            <person name="Yandava C."/>
            <person name="Wirth D.F."/>
            <person name="Nusbaum C."/>
            <person name="Birren B."/>
        </authorList>
    </citation>
    <scope>NUCLEOTIDE SEQUENCE [LARGE SCALE GENOMIC DNA]</scope>
    <source>
        <strain evidence="3">IGH-CR14</strain>
    </source>
</reference>
<evidence type="ECO:0000259" key="1">
    <source>
        <dbReference type="Pfam" id="PF15445"/>
    </source>
</evidence>
<accession>A0A0L1I501</accession>
<name>A0A0L1I501_PLAFA</name>
<gene>
    <name evidence="2" type="ORF">PFMG_00467</name>
</gene>
<evidence type="ECO:0000313" key="2">
    <source>
        <dbReference type="EMBL" id="KNG74258.1"/>
    </source>
</evidence>
<feature type="domain" description="Plasmodium falciparum erythrocyte membrane protein 1 acidic terminal segment" evidence="1">
    <location>
        <begin position="31"/>
        <end position="98"/>
    </location>
</feature>
<sequence>MMKNLLLQQFKIDFLIVVVKRLLIILTGMFRKNINRTTNIMDNPKYVSNNIYTGIYLINYSISRNYNVDIHDEMLKRKEYELFRINHTKNTTFNRMNVNLPHEENRNLVSIGNSYSYFMDSIEKIINDINKFIMIITPIMI</sequence>
<dbReference type="OrthoDB" id="378826at2759"/>
<dbReference type="InterPro" id="IPR029211">
    <property type="entry name" value="PfEMP1_ATS"/>
</dbReference>